<protein>
    <recommendedName>
        <fullName evidence="3">F-box domain-containing protein</fullName>
    </recommendedName>
</protein>
<dbReference type="Proteomes" id="UP000297245">
    <property type="component" value="Unassembled WGS sequence"/>
</dbReference>
<dbReference type="EMBL" id="ML179153">
    <property type="protein sequence ID" value="THU97556.1"/>
    <property type="molecule type" value="Genomic_DNA"/>
</dbReference>
<evidence type="ECO:0008006" key="3">
    <source>
        <dbReference type="Google" id="ProtNLM"/>
    </source>
</evidence>
<gene>
    <name evidence="1" type="ORF">K435DRAFT_777985</name>
</gene>
<evidence type="ECO:0000313" key="1">
    <source>
        <dbReference type="EMBL" id="THU97556.1"/>
    </source>
</evidence>
<dbReference type="AlphaFoldDB" id="A0A4S8M5N2"/>
<dbReference type="InterPro" id="IPR032675">
    <property type="entry name" value="LRR_dom_sf"/>
</dbReference>
<dbReference type="Gene3D" id="3.80.10.10">
    <property type="entry name" value="Ribonuclease Inhibitor"/>
    <property type="match status" value="1"/>
</dbReference>
<dbReference type="SUPFAM" id="SSF52047">
    <property type="entry name" value="RNI-like"/>
    <property type="match status" value="1"/>
</dbReference>
<sequence length="549" mass="62439">MPVFEASEIVEQILRWCDKSTINDCARVSKQWSEIALDLRWHKITNLEILLGPLGIETRRRSRGWNNGRSTIVFTYELVSQPTNEGWMRFEKHYAHRVRVLRLEGVYDQNLLDVLYRIRSSKPLLPNLKTIYCSRLLGKGLMEPLFLFVHEDILEFMLDVPEPYSDATRTVLGAIYRRMPNLEKLNITIWPDSRYVSSINEVVRNLPSLKFVTIPATASDGLVVLLSILISLPKLRILHIIPGRHQLDVPGESDAKVPIFPMGCFQTLETLVLCSEYSTASSMLCCTTFPRLENLEIYTGSLESRSGLQSLLSNIQKNCHSLVKLSLGIESLAQSRISQEISSLSVQTHLHHLYCITLADLSPILSITPLLSFEILCPFCLELGLDDLEQIASAWPKLKSLNLNAFLLDTTLFPEVQRLDLRSILPFARHCPDIEELGIFLDAESRSVPSESDIDALPSHFTKLKTLFFGKSSISDEGEVAQFLSCVCPIGCAIGYGKERYVCEGDDEMARKWRVVGDFLPRLFAVRRRYEQKLALEKKRWMSIKDVCT</sequence>
<name>A0A4S8M5N2_DENBC</name>
<proteinExistence type="predicted"/>
<organism evidence="1 2">
    <name type="scientific">Dendrothele bispora (strain CBS 962.96)</name>
    <dbReference type="NCBI Taxonomy" id="1314807"/>
    <lineage>
        <taxon>Eukaryota</taxon>
        <taxon>Fungi</taxon>
        <taxon>Dikarya</taxon>
        <taxon>Basidiomycota</taxon>
        <taxon>Agaricomycotina</taxon>
        <taxon>Agaricomycetes</taxon>
        <taxon>Agaricomycetidae</taxon>
        <taxon>Agaricales</taxon>
        <taxon>Agaricales incertae sedis</taxon>
        <taxon>Dendrothele</taxon>
    </lineage>
</organism>
<keyword evidence="2" id="KW-1185">Reference proteome</keyword>
<reference evidence="1 2" key="1">
    <citation type="journal article" date="2019" name="Nat. Ecol. Evol.">
        <title>Megaphylogeny resolves global patterns of mushroom evolution.</title>
        <authorList>
            <person name="Varga T."/>
            <person name="Krizsan K."/>
            <person name="Foldi C."/>
            <person name="Dima B."/>
            <person name="Sanchez-Garcia M."/>
            <person name="Sanchez-Ramirez S."/>
            <person name="Szollosi G.J."/>
            <person name="Szarkandi J.G."/>
            <person name="Papp V."/>
            <person name="Albert L."/>
            <person name="Andreopoulos W."/>
            <person name="Angelini C."/>
            <person name="Antonin V."/>
            <person name="Barry K.W."/>
            <person name="Bougher N.L."/>
            <person name="Buchanan P."/>
            <person name="Buyck B."/>
            <person name="Bense V."/>
            <person name="Catcheside P."/>
            <person name="Chovatia M."/>
            <person name="Cooper J."/>
            <person name="Damon W."/>
            <person name="Desjardin D."/>
            <person name="Finy P."/>
            <person name="Geml J."/>
            <person name="Haridas S."/>
            <person name="Hughes K."/>
            <person name="Justo A."/>
            <person name="Karasinski D."/>
            <person name="Kautmanova I."/>
            <person name="Kiss B."/>
            <person name="Kocsube S."/>
            <person name="Kotiranta H."/>
            <person name="LaButti K.M."/>
            <person name="Lechner B.E."/>
            <person name="Liimatainen K."/>
            <person name="Lipzen A."/>
            <person name="Lukacs Z."/>
            <person name="Mihaltcheva S."/>
            <person name="Morgado L.N."/>
            <person name="Niskanen T."/>
            <person name="Noordeloos M.E."/>
            <person name="Ohm R.A."/>
            <person name="Ortiz-Santana B."/>
            <person name="Ovrebo C."/>
            <person name="Racz N."/>
            <person name="Riley R."/>
            <person name="Savchenko A."/>
            <person name="Shiryaev A."/>
            <person name="Soop K."/>
            <person name="Spirin V."/>
            <person name="Szebenyi C."/>
            <person name="Tomsovsky M."/>
            <person name="Tulloss R.E."/>
            <person name="Uehling J."/>
            <person name="Grigoriev I.V."/>
            <person name="Vagvolgyi C."/>
            <person name="Papp T."/>
            <person name="Martin F.M."/>
            <person name="Miettinen O."/>
            <person name="Hibbett D.S."/>
            <person name="Nagy L.G."/>
        </authorList>
    </citation>
    <scope>NUCLEOTIDE SEQUENCE [LARGE SCALE GENOMIC DNA]</scope>
    <source>
        <strain evidence="1 2">CBS 962.96</strain>
    </source>
</reference>
<evidence type="ECO:0000313" key="2">
    <source>
        <dbReference type="Proteomes" id="UP000297245"/>
    </source>
</evidence>
<accession>A0A4S8M5N2</accession>
<dbReference type="OrthoDB" id="2447803at2759"/>